<keyword evidence="2" id="KW-1185">Reference proteome</keyword>
<protein>
    <submittedName>
        <fullName evidence="1">Uncharacterized protein</fullName>
    </submittedName>
</protein>
<dbReference type="EMBL" id="BPLR01010714">
    <property type="protein sequence ID" value="GIY41400.1"/>
    <property type="molecule type" value="Genomic_DNA"/>
</dbReference>
<reference evidence="1 2" key="1">
    <citation type="submission" date="2021-06" db="EMBL/GenBank/DDBJ databases">
        <title>Caerostris extrusa draft genome.</title>
        <authorList>
            <person name="Kono N."/>
            <person name="Arakawa K."/>
        </authorList>
    </citation>
    <scope>NUCLEOTIDE SEQUENCE [LARGE SCALE GENOMIC DNA]</scope>
</reference>
<name>A0AAV4T556_CAEEX</name>
<evidence type="ECO:0000313" key="2">
    <source>
        <dbReference type="Proteomes" id="UP001054945"/>
    </source>
</evidence>
<dbReference type="AlphaFoldDB" id="A0AAV4T556"/>
<comment type="caution">
    <text evidence="1">The sequence shown here is derived from an EMBL/GenBank/DDBJ whole genome shotgun (WGS) entry which is preliminary data.</text>
</comment>
<evidence type="ECO:0000313" key="1">
    <source>
        <dbReference type="EMBL" id="GIY41400.1"/>
    </source>
</evidence>
<organism evidence="1 2">
    <name type="scientific">Caerostris extrusa</name>
    <name type="common">Bark spider</name>
    <name type="synonym">Caerostris bankana</name>
    <dbReference type="NCBI Taxonomy" id="172846"/>
    <lineage>
        <taxon>Eukaryota</taxon>
        <taxon>Metazoa</taxon>
        <taxon>Ecdysozoa</taxon>
        <taxon>Arthropoda</taxon>
        <taxon>Chelicerata</taxon>
        <taxon>Arachnida</taxon>
        <taxon>Araneae</taxon>
        <taxon>Araneomorphae</taxon>
        <taxon>Entelegynae</taxon>
        <taxon>Araneoidea</taxon>
        <taxon>Araneidae</taxon>
        <taxon>Caerostris</taxon>
    </lineage>
</organism>
<sequence length="97" mass="11004">MALIFPLYQPGHSETCIDLTLEQCWVNLFTPSPAPGRTEWLCEDSRDTSSTVEGDYSELRAFSPALVLPGLGLERKLRECLQQIERSWISMICEIRG</sequence>
<accession>A0AAV4T556</accession>
<proteinExistence type="predicted"/>
<dbReference type="Proteomes" id="UP001054945">
    <property type="component" value="Unassembled WGS sequence"/>
</dbReference>
<gene>
    <name evidence="1" type="ORF">CEXT_514481</name>
</gene>